<dbReference type="InterPro" id="IPR013325">
    <property type="entry name" value="RNA_pol_sigma_r2"/>
</dbReference>
<dbReference type="Gene3D" id="1.10.10.10">
    <property type="entry name" value="Winged helix-like DNA-binding domain superfamily/Winged helix DNA-binding domain"/>
    <property type="match status" value="1"/>
</dbReference>
<sequence>MNTSCAARNAPAAQDAAAQAPNWSGPTWPPPAPDDVRRRPERAATGRHGAALRSAVTPQDAFDILHRHCAPSLVHQVYLLTGRRDLAFESVEHAFHQAWQRWPEVAVDPDPVGWVRQQAYDHALAPWQRFRRPRGHGRPAPAGPAGTALLLLPPHHRRTVLLCDGLGLTVSRTAAETLASTAATRSRLGHARALIGANVPALGDLDAQRAALGRLVRDVSTATVPTARSVRRGSERRTRLLTRTVFGTVAAFIAVIVLRIAS</sequence>
<dbReference type="SUPFAM" id="SSF88946">
    <property type="entry name" value="Sigma2 domain of RNA polymerase sigma factors"/>
    <property type="match status" value="1"/>
</dbReference>
<evidence type="ECO:0000313" key="4">
    <source>
        <dbReference type="Proteomes" id="UP001631993"/>
    </source>
</evidence>
<protein>
    <recommendedName>
        <fullName evidence="5">RNA polymerase subunit sigma-70</fullName>
    </recommendedName>
</protein>
<dbReference type="RefSeq" id="WP_369280014.1">
    <property type="nucleotide sequence ID" value="NZ_JBJVMW010000003.1"/>
</dbReference>
<evidence type="ECO:0000313" key="3">
    <source>
        <dbReference type="EMBL" id="MFM9646488.1"/>
    </source>
</evidence>
<feature type="compositionally biased region" description="Basic and acidic residues" evidence="1">
    <location>
        <begin position="34"/>
        <end position="44"/>
    </location>
</feature>
<comment type="caution">
    <text evidence="3">The sequence shown here is derived from an EMBL/GenBank/DDBJ whole genome shotgun (WGS) entry which is preliminary data.</text>
</comment>
<evidence type="ECO:0008006" key="5">
    <source>
        <dbReference type="Google" id="ProtNLM"/>
    </source>
</evidence>
<feature type="compositionally biased region" description="Low complexity" evidence="1">
    <location>
        <begin position="1"/>
        <end position="22"/>
    </location>
</feature>
<accession>A0ABW9IDA3</accession>
<keyword evidence="2" id="KW-0472">Membrane</keyword>
<proteinExistence type="predicted"/>
<evidence type="ECO:0000256" key="2">
    <source>
        <dbReference type="SAM" id="Phobius"/>
    </source>
</evidence>
<dbReference type="EMBL" id="JBJVNE010000004">
    <property type="protein sequence ID" value="MFM9646488.1"/>
    <property type="molecule type" value="Genomic_DNA"/>
</dbReference>
<keyword evidence="2" id="KW-0812">Transmembrane</keyword>
<reference evidence="3 4" key="1">
    <citation type="submission" date="2024-12" db="EMBL/GenBank/DDBJ databases">
        <title>Forecasting of Potato common scab and diversities of Pathogenic streptomyces spp. in china.</title>
        <authorList>
            <person name="Handique U."/>
            <person name="Wu J."/>
        </authorList>
    </citation>
    <scope>NUCLEOTIDE SEQUENCE [LARGE SCALE GENOMIC DNA]</scope>
    <source>
        <strain evidence="3 4">ZRIMU1585</strain>
    </source>
</reference>
<evidence type="ECO:0000256" key="1">
    <source>
        <dbReference type="SAM" id="MobiDB-lite"/>
    </source>
</evidence>
<dbReference type="Proteomes" id="UP001631993">
    <property type="component" value="Unassembled WGS sequence"/>
</dbReference>
<name>A0ABW9IDA3_STRGJ</name>
<feature type="transmembrane region" description="Helical" evidence="2">
    <location>
        <begin position="240"/>
        <end position="261"/>
    </location>
</feature>
<gene>
    <name evidence="3" type="ORF">ACKI1S_10095</name>
</gene>
<organism evidence="3 4">
    <name type="scientific">Streptomyces galilaeus</name>
    <dbReference type="NCBI Taxonomy" id="33899"/>
    <lineage>
        <taxon>Bacteria</taxon>
        <taxon>Bacillati</taxon>
        <taxon>Actinomycetota</taxon>
        <taxon>Actinomycetes</taxon>
        <taxon>Kitasatosporales</taxon>
        <taxon>Streptomycetaceae</taxon>
        <taxon>Streptomyces</taxon>
    </lineage>
</organism>
<feature type="region of interest" description="Disordered" evidence="1">
    <location>
        <begin position="1"/>
        <end position="52"/>
    </location>
</feature>
<keyword evidence="2" id="KW-1133">Transmembrane helix</keyword>
<keyword evidence="4" id="KW-1185">Reference proteome</keyword>
<dbReference type="InterPro" id="IPR036388">
    <property type="entry name" value="WH-like_DNA-bd_sf"/>
</dbReference>